<dbReference type="CDD" id="cd06463">
    <property type="entry name" value="p23_like"/>
    <property type="match status" value="1"/>
</dbReference>
<dbReference type="InterPro" id="IPR007009">
    <property type="entry name" value="Shq1_C"/>
</dbReference>
<dbReference type="InterPro" id="IPR048696">
    <property type="entry name" value="SHQ1-like_CS"/>
</dbReference>
<dbReference type="Pfam" id="PF21413">
    <property type="entry name" value="SHQ1-like_CS"/>
    <property type="match status" value="1"/>
</dbReference>
<keyword evidence="4" id="KW-1185">Reference proteome</keyword>
<evidence type="ECO:0000313" key="4">
    <source>
        <dbReference type="Proteomes" id="UP001213000"/>
    </source>
</evidence>
<evidence type="ECO:0000259" key="2">
    <source>
        <dbReference type="PROSITE" id="PS51203"/>
    </source>
</evidence>
<dbReference type="PROSITE" id="PS51203">
    <property type="entry name" value="CS"/>
    <property type="match status" value="1"/>
</dbReference>
<protein>
    <recommendedName>
        <fullName evidence="2">CS domain-containing protein</fullName>
    </recommendedName>
</protein>
<organism evidence="3 4">
    <name type="scientific">Leucocoprinus birnbaumii</name>
    <dbReference type="NCBI Taxonomy" id="56174"/>
    <lineage>
        <taxon>Eukaryota</taxon>
        <taxon>Fungi</taxon>
        <taxon>Dikarya</taxon>
        <taxon>Basidiomycota</taxon>
        <taxon>Agaricomycotina</taxon>
        <taxon>Agaricomycetes</taxon>
        <taxon>Agaricomycetidae</taxon>
        <taxon>Agaricales</taxon>
        <taxon>Agaricineae</taxon>
        <taxon>Agaricaceae</taxon>
        <taxon>Leucocoprinus</taxon>
    </lineage>
</organism>
<evidence type="ECO:0000256" key="1">
    <source>
        <dbReference type="ARBA" id="ARBA00005607"/>
    </source>
</evidence>
<comment type="similarity">
    <text evidence="1">Belongs to the SHQ1 family.</text>
</comment>
<dbReference type="PANTHER" id="PTHR12967">
    <property type="entry name" value="PROTEIN SHQ1 HOMOLOG"/>
    <property type="match status" value="1"/>
</dbReference>
<proteinExistence type="inferred from homology"/>
<dbReference type="InterPro" id="IPR008978">
    <property type="entry name" value="HSP20-like_chaperone"/>
</dbReference>
<dbReference type="GO" id="GO:0000493">
    <property type="term" value="P:box H/ACA snoRNP assembly"/>
    <property type="evidence" value="ECO:0007669"/>
    <property type="project" value="InterPro"/>
</dbReference>
<dbReference type="AlphaFoldDB" id="A0AAD5YSK9"/>
<dbReference type="InterPro" id="IPR007052">
    <property type="entry name" value="CS_dom"/>
</dbReference>
<sequence>MITPRFTCSQTSESVIISVYCPSVRAADVEINVDETLVSLHVNPYFLRLNFSHALLEDDESAAKYDPSSGYLTITLTKEVKGQEFKDLDLLTQLLAPRKTNAEPTIEVLASTNNEEEVLASGINKLSLEQDEILQGMRIALAVETSDLYQALAAENDWQLPQQLPPETPLLETSVQKFYGFLNTHHGYFKHVNHTENEVNELSDGAEILPPSERRQRRIQHENDKWDEEYYMADYADDEYIQELLKWKHPHITAREEVKYTEEENLVMLRLPRKEYLATPLETHYLYLTLATLLFSYAYESRTNLHDPTPESAWTICSLTPAFSALDPPSPELPYGTTTASDPETFSSEELAATFVASYRRSLSFPLYRSFALAEECRRDVSQILLQGKRSVIRCLLEIKHILDHHEVYYIYSKVWVDDFCSWTQASASDGKLNQLGEVLEKIKVEKTTVGWDLEELEAATRDAISREPDSDDE</sequence>
<gene>
    <name evidence="3" type="ORF">NP233_g9743</name>
</gene>
<feature type="domain" description="CS" evidence="2">
    <location>
        <begin position="1"/>
        <end position="89"/>
    </location>
</feature>
<accession>A0AAD5YSK9</accession>
<dbReference type="PANTHER" id="PTHR12967:SF0">
    <property type="entry name" value="PROTEIN SHQ1 HOMOLOG"/>
    <property type="match status" value="1"/>
</dbReference>
<dbReference type="Gene3D" id="2.60.40.790">
    <property type="match status" value="1"/>
</dbReference>
<dbReference type="GO" id="GO:0005737">
    <property type="term" value="C:cytoplasm"/>
    <property type="evidence" value="ECO:0007669"/>
    <property type="project" value="TreeGrafter"/>
</dbReference>
<name>A0AAD5YSK9_9AGAR</name>
<dbReference type="InterPro" id="IPR039742">
    <property type="entry name" value="Shq1"/>
</dbReference>
<reference evidence="3" key="1">
    <citation type="submission" date="2022-07" db="EMBL/GenBank/DDBJ databases">
        <title>Genome Sequence of Leucocoprinus birnbaumii.</title>
        <authorList>
            <person name="Buettner E."/>
        </authorList>
    </citation>
    <scope>NUCLEOTIDE SEQUENCE</scope>
    <source>
        <strain evidence="3">VT141</strain>
    </source>
</reference>
<dbReference type="GO" id="GO:0051082">
    <property type="term" value="F:unfolded protein binding"/>
    <property type="evidence" value="ECO:0007669"/>
    <property type="project" value="TreeGrafter"/>
</dbReference>
<evidence type="ECO:0000313" key="3">
    <source>
        <dbReference type="EMBL" id="KAJ3562171.1"/>
    </source>
</evidence>
<dbReference type="GO" id="GO:0005654">
    <property type="term" value="C:nucleoplasm"/>
    <property type="evidence" value="ECO:0007669"/>
    <property type="project" value="TreeGrafter"/>
</dbReference>
<dbReference type="EMBL" id="JANIEX010000903">
    <property type="protein sequence ID" value="KAJ3562171.1"/>
    <property type="molecule type" value="Genomic_DNA"/>
</dbReference>
<dbReference type="Proteomes" id="UP001213000">
    <property type="component" value="Unassembled WGS sequence"/>
</dbReference>
<comment type="caution">
    <text evidence="3">The sequence shown here is derived from an EMBL/GenBank/DDBJ whole genome shotgun (WGS) entry which is preliminary data.</text>
</comment>
<dbReference type="SUPFAM" id="SSF49764">
    <property type="entry name" value="HSP20-like chaperones"/>
    <property type="match status" value="1"/>
</dbReference>
<dbReference type="Pfam" id="PF04925">
    <property type="entry name" value="SHQ1"/>
    <property type="match status" value="1"/>
</dbReference>